<evidence type="ECO:0000256" key="5">
    <source>
        <dbReference type="SAM" id="MobiDB-lite"/>
    </source>
</evidence>
<protein>
    <recommendedName>
        <fullName evidence="4">Phosphoinositide phospholipase C</fullName>
        <ecNumber evidence="4">3.1.4.11</ecNumber>
    </recommendedName>
</protein>
<dbReference type="PANTHER" id="PTHR10336">
    <property type="entry name" value="PHOSPHOINOSITIDE-SPECIFIC PHOSPHOLIPASE C FAMILY PROTEIN"/>
    <property type="match status" value="1"/>
</dbReference>
<dbReference type="Gene3D" id="2.60.40.150">
    <property type="entry name" value="C2 domain"/>
    <property type="match status" value="1"/>
</dbReference>
<dbReference type="GO" id="GO:0051209">
    <property type="term" value="P:release of sequestered calcium ion into cytosol"/>
    <property type="evidence" value="ECO:0000318"/>
    <property type="project" value="GO_Central"/>
</dbReference>
<accession>A0A1Z5RHC6</accession>
<dbReference type="PROSITE" id="PS50004">
    <property type="entry name" value="C2"/>
    <property type="match status" value="1"/>
</dbReference>
<dbReference type="Pfam" id="PF00388">
    <property type="entry name" value="PI-PLC-X"/>
    <property type="match status" value="1"/>
</dbReference>
<feature type="region of interest" description="Disordered" evidence="5">
    <location>
        <begin position="289"/>
        <end position="381"/>
    </location>
</feature>
<dbReference type="CDD" id="cd00275">
    <property type="entry name" value="C2_PLC_like"/>
    <property type="match status" value="1"/>
</dbReference>
<dbReference type="Pfam" id="PF00387">
    <property type="entry name" value="PI-PLC-Y"/>
    <property type="match status" value="1"/>
</dbReference>
<dbReference type="ExpressionAtlas" id="A0A1Z5RHC6">
    <property type="expression patterns" value="baseline"/>
</dbReference>
<dbReference type="SUPFAM" id="SSF51695">
    <property type="entry name" value="PLC-like phosphodiesterases"/>
    <property type="match status" value="1"/>
</dbReference>
<dbReference type="STRING" id="4558.A0A1Z5RHC6"/>
<keyword evidence="4" id="KW-0443">Lipid metabolism</keyword>
<evidence type="ECO:0000256" key="4">
    <source>
        <dbReference type="RuleBase" id="RU361133"/>
    </source>
</evidence>
<name>A0A1Z5RHC6_SORBI</name>
<dbReference type="Gene3D" id="3.20.20.190">
    <property type="entry name" value="Phosphatidylinositol (PI) phosphodiesterase"/>
    <property type="match status" value="1"/>
</dbReference>
<dbReference type="SUPFAM" id="SSF49562">
    <property type="entry name" value="C2 domain (Calcium/lipid-binding domain, CaLB)"/>
    <property type="match status" value="1"/>
</dbReference>
<evidence type="ECO:0000313" key="8">
    <source>
        <dbReference type="EMBL" id="OQU82766.1"/>
    </source>
</evidence>
<dbReference type="PROSITE" id="PS50008">
    <property type="entry name" value="PIPLC_Y_DOMAIN"/>
    <property type="match status" value="1"/>
</dbReference>
<feature type="domain" description="PI-PLC Y-box" evidence="7">
    <location>
        <begin position="486"/>
        <end position="535"/>
    </location>
</feature>
<dbReference type="OMA" id="GFRRACK"/>
<dbReference type="InterPro" id="IPR000909">
    <property type="entry name" value="PLipase_C_PInositol-sp_X_dom"/>
</dbReference>
<dbReference type="Gramene" id="OQU82766">
    <property type="protein sequence ID" value="OQU82766"/>
    <property type="gene ID" value="SORBI_3005G018900"/>
</dbReference>
<dbReference type="InterPro" id="IPR001711">
    <property type="entry name" value="PLipase_C_Pinositol-sp_Y"/>
</dbReference>
<dbReference type="InParanoid" id="A0A1Z5RHC6"/>
<dbReference type="SMART" id="SM00149">
    <property type="entry name" value="PLCYc"/>
    <property type="match status" value="1"/>
</dbReference>
<reference evidence="8 9" key="1">
    <citation type="journal article" date="2009" name="Nature">
        <title>The Sorghum bicolor genome and the diversification of grasses.</title>
        <authorList>
            <person name="Paterson A.H."/>
            <person name="Bowers J.E."/>
            <person name="Bruggmann R."/>
            <person name="Dubchak I."/>
            <person name="Grimwood J."/>
            <person name="Gundlach H."/>
            <person name="Haberer G."/>
            <person name="Hellsten U."/>
            <person name="Mitros T."/>
            <person name="Poliakov A."/>
            <person name="Schmutz J."/>
            <person name="Spannagl M."/>
            <person name="Tang H."/>
            <person name="Wang X."/>
            <person name="Wicker T."/>
            <person name="Bharti A.K."/>
            <person name="Chapman J."/>
            <person name="Feltus F.A."/>
            <person name="Gowik U."/>
            <person name="Grigoriev I.V."/>
            <person name="Lyons E."/>
            <person name="Maher C.A."/>
            <person name="Martis M."/>
            <person name="Narechania A."/>
            <person name="Otillar R.P."/>
            <person name="Penning B.W."/>
            <person name="Salamov A.A."/>
            <person name="Wang Y."/>
            <person name="Zhang L."/>
            <person name="Carpita N.C."/>
            <person name="Freeling M."/>
            <person name="Gingle A.R."/>
            <person name="Hash C.T."/>
            <person name="Keller B."/>
            <person name="Klein P."/>
            <person name="Kresovich S."/>
            <person name="McCann M.C."/>
            <person name="Ming R."/>
            <person name="Peterson D.G."/>
            <person name="Mehboob-ur-Rahman"/>
            <person name="Ware D."/>
            <person name="Westhoff P."/>
            <person name="Mayer K.F."/>
            <person name="Messing J."/>
            <person name="Rokhsar D.S."/>
        </authorList>
    </citation>
    <scope>NUCLEOTIDE SEQUENCE [LARGE SCALE GENOMIC DNA]</scope>
    <source>
        <strain evidence="9">cv. BTx623</strain>
    </source>
</reference>
<feature type="compositionally biased region" description="Basic and acidic residues" evidence="5">
    <location>
        <begin position="293"/>
        <end position="302"/>
    </location>
</feature>
<dbReference type="PRINTS" id="PR00390">
    <property type="entry name" value="PHPHLIPASEC"/>
</dbReference>
<keyword evidence="3" id="KW-0807">Transducer</keyword>
<evidence type="ECO:0000256" key="2">
    <source>
        <dbReference type="ARBA" id="ARBA00004202"/>
    </source>
</evidence>
<dbReference type="EMBL" id="CM000764">
    <property type="protein sequence ID" value="OQU82766.1"/>
    <property type="molecule type" value="Genomic_DNA"/>
</dbReference>
<dbReference type="PANTHER" id="PTHR10336:SF206">
    <property type="entry name" value="PHOSPHOINOSITIDE PHOSPHOLIPASE C"/>
    <property type="match status" value="1"/>
</dbReference>
<gene>
    <name evidence="8" type="ORF">SORBI_3005G018900</name>
</gene>
<keyword evidence="4" id="KW-0442">Lipid degradation</keyword>
<evidence type="ECO:0000256" key="1">
    <source>
        <dbReference type="ARBA" id="ARBA00001195"/>
    </source>
</evidence>
<dbReference type="SMART" id="SM00148">
    <property type="entry name" value="PLCXc"/>
    <property type="match status" value="1"/>
</dbReference>
<evidence type="ECO:0000259" key="6">
    <source>
        <dbReference type="PROSITE" id="PS50004"/>
    </source>
</evidence>
<dbReference type="GO" id="GO:0005886">
    <property type="term" value="C:plasma membrane"/>
    <property type="evidence" value="ECO:0000318"/>
    <property type="project" value="GO_Central"/>
</dbReference>
<dbReference type="GO" id="GO:0048015">
    <property type="term" value="P:phosphatidylinositol-mediated signaling"/>
    <property type="evidence" value="ECO:0000318"/>
    <property type="project" value="GO_Central"/>
</dbReference>
<comment type="subcellular location">
    <subcellularLocation>
        <location evidence="2">Cell membrane</location>
        <topology evidence="2">Peripheral membrane protein</topology>
    </subcellularLocation>
</comment>
<dbReference type="AlphaFoldDB" id="A0A1Z5RHC6"/>
<keyword evidence="9" id="KW-1185">Reference proteome</keyword>
<evidence type="ECO:0000313" key="9">
    <source>
        <dbReference type="Proteomes" id="UP000000768"/>
    </source>
</evidence>
<evidence type="ECO:0000259" key="7">
    <source>
        <dbReference type="PROSITE" id="PS50008"/>
    </source>
</evidence>
<feature type="domain" description="C2" evidence="6">
    <location>
        <begin position="539"/>
        <end position="660"/>
    </location>
</feature>
<dbReference type="EC" id="3.1.4.11" evidence="4"/>
<dbReference type="PROSITE" id="PS50007">
    <property type="entry name" value="PIPLC_X_DOMAIN"/>
    <property type="match status" value="1"/>
</dbReference>
<sequence>MGTTTSYKCCCFHCWDGASPPPKAPPPPKDVGALFSLYAGGGPGGAPHHMDEDGLRRYLSVYQGEGTNVEHLLEQIRRQQLFTLDDFHRIVVFSDELNPPIRHQHRVHHDMTLPLSHYFIYSGHNPYYHAWRPDQRRRRSSSGRSDGSIIRELKMGVRAIEVAMWPYSKGDDIQIHHGWNTPVLLTQCLKSIKKYAFLASPYPVIIRLEDNLQSTNLQKKAAKVVLDVLGDILYWPYTDHIDIEIMHILQWPFIDYFDLHVNTDSNKPLKNFPSPEELKGRVLLSTKTPTPILKKEKSKPNEVDESMVDDTIEKGDAQLQRGKGADDDDAAWGPEVPDFQTEIQSAKKQHDSDVSTRQRQRQRIDDNADDDQKEQKMQPQEYPLYRHLITIRAEKQKGSLADALQKQPDAVWPSLSAKKEAIEKAALNDALQSDPDKVRRLSWSEKQIQKAAEDLGTTIVRFTQRNILWINPSFSTKGYRRPTHLSSNYNPFLGWLHGAQMVALNMEEYGRALWLMHGFYRANGGCGYVRKPDFLMVTEPEVFDPRASYDVFTTLKVKVYMGDGWRMDFKHTQAPDFWTSIGITGVPKDTTTMKNSKATENTWIPVWGHEFSFPLTVPEIALLRVEVHQYNVSEKDVFGGQTVLPVWELRPGIRAVALFDRQGNRFTNNVKLLMRFEFV</sequence>
<dbReference type="InterPro" id="IPR001192">
    <property type="entry name" value="PI-PLC_fam"/>
</dbReference>
<organism evidence="8 9">
    <name type="scientific">Sorghum bicolor</name>
    <name type="common">Sorghum</name>
    <name type="synonym">Sorghum vulgare</name>
    <dbReference type="NCBI Taxonomy" id="4558"/>
    <lineage>
        <taxon>Eukaryota</taxon>
        <taxon>Viridiplantae</taxon>
        <taxon>Streptophyta</taxon>
        <taxon>Embryophyta</taxon>
        <taxon>Tracheophyta</taxon>
        <taxon>Spermatophyta</taxon>
        <taxon>Magnoliopsida</taxon>
        <taxon>Liliopsida</taxon>
        <taxon>Poales</taxon>
        <taxon>Poaceae</taxon>
        <taxon>PACMAD clade</taxon>
        <taxon>Panicoideae</taxon>
        <taxon>Andropogonodae</taxon>
        <taxon>Andropogoneae</taxon>
        <taxon>Sorghinae</taxon>
        <taxon>Sorghum</taxon>
    </lineage>
</organism>
<dbReference type="Proteomes" id="UP000000768">
    <property type="component" value="Chromosome 5"/>
</dbReference>
<dbReference type="GO" id="GO:0004435">
    <property type="term" value="F:phosphatidylinositol-4,5-bisphosphate phospholipase C activity"/>
    <property type="evidence" value="ECO:0000318"/>
    <property type="project" value="GO_Central"/>
</dbReference>
<feature type="compositionally biased region" description="Basic and acidic residues" evidence="5">
    <location>
        <begin position="348"/>
        <end position="366"/>
    </location>
</feature>
<evidence type="ECO:0000256" key="3">
    <source>
        <dbReference type="ARBA" id="ARBA00023224"/>
    </source>
</evidence>
<proteinExistence type="predicted"/>
<dbReference type="InterPro" id="IPR035892">
    <property type="entry name" value="C2_domain_sf"/>
</dbReference>
<dbReference type="SMART" id="SM00239">
    <property type="entry name" value="C2"/>
    <property type="match status" value="1"/>
</dbReference>
<dbReference type="eggNOG" id="KOG0169">
    <property type="taxonomic scope" value="Eukaryota"/>
</dbReference>
<reference evidence="9" key="2">
    <citation type="journal article" date="2018" name="Plant J.">
        <title>The Sorghum bicolor reference genome: improved assembly, gene annotations, a transcriptome atlas, and signatures of genome organization.</title>
        <authorList>
            <person name="McCormick R.F."/>
            <person name="Truong S.K."/>
            <person name="Sreedasyam A."/>
            <person name="Jenkins J."/>
            <person name="Shu S."/>
            <person name="Sims D."/>
            <person name="Kennedy M."/>
            <person name="Amirebrahimi M."/>
            <person name="Weers B.D."/>
            <person name="McKinley B."/>
            <person name="Mattison A."/>
            <person name="Morishige D.T."/>
            <person name="Grimwood J."/>
            <person name="Schmutz J."/>
            <person name="Mullet J.E."/>
        </authorList>
    </citation>
    <scope>NUCLEOTIDE SEQUENCE [LARGE SCALE GENOMIC DNA]</scope>
    <source>
        <strain evidence="9">cv. BTx623</strain>
    </source>
</reference>
<dbReference type="Pfam" id="PF00168">
    <property type="entry name" value="C2"/>
    <property type="match status" value="1"/>
</dbReference>
<dbReference type="GO" id="GO:0016042">
    <property type="term" value="P:lipid catabolic process"/>
    <property type="evidence" value="ECO:0007669"/>
    <property type="project" value="UniProtKB-KW"/>
</dbReference>
<comment type="catalytic activity">
    <reaction evidence="1 4">
        <text>a 1,2-diacyl-sn-glycero-3-phospho-(1D-myo-inositol-4,5-bisphosphate) + H2O = 1D-myo-inositol 1,4,5-trisphosphate + a 1,2-diacyl-sn-glycerol + H(+)</text>
        <dbReference type="Rhea" id="RHEA:33179"/>
        <dbReference type="ChEBI" id="CHEBI:15377"/>
        <dbReference type="ChEBI" id="CHEBI:15378"/>
        <dbReference type="ChEBI" id="CHEBI:17815"/>
        <dbReference type="ChEBI" id="CHEBI:58456"/>
        <dbReference type="ChEBI" id="CHEBI:203600"/>
        <dbReference type="EC" id="3.1.4.11"/>
    </reaction>
</comment>
<dbReference type="InterPro" id="IPR017946">
    <property type="entry name" value="PLC-like_Pdiesterase_TIM-brl"/>
</dbReference>
<keyword evidence="4" id="KW-0378">Hydrolase</keyword>
<dbReference type="InterPro" id="IPR000008">
    <property type="entry name" value="C2_dom"/>
</dbReference>